<dbReference type="AlphaFoldDB" id="A0A642C749"/>
<protein>
    <submittedName>
        <fullName evidence="4">Beta-galactosidase</fullName>
    </submittedName>
</protein>
<proteinExistence type="inferred from homology"/>
<evidence type="ECO:0000259" key="3">
    <source>
        <dbReference type="Pfam" id="PF02837"/>
    </source>
</evidence>
<name>A0A642C749_BACOV</name>
<keyword evidence="2" id="KW-0732">Signal</keyword>
<dbReference type="SUPFAM" id="SSF49785">
    <property type="entry name" value="Galactose-binding domain-like"/>
    <property type="match status" value="1"/>
</dbReference>
<dbReference type="EMBL" id="VWFO01000862">
    <property type="protein sequence ID" value="KAA4643034.1"/>
    <property type="molecule type" value="Genomic_DNA"/>
</dbReference>
<dbReference type="PANTHER" id="PTHR42732">
    <property type="entry name" value="BETA-GALACTOSIDASE"/>
    <property type="match status" value="1"/>
</dbReference>
<feature type="signal peptide" evidence="2">
    <location>
        <begin position="1"/>
        <end position="21"/>
    </location>
</feature>
<dbReference type="GO" id="GO:0005975">
    <property type="term" value="P:carbohydrate metabolic process"/>
    <property type="evidence" value="ECO:0007669"/>
    <property type="project" value="InterPro"/>
</dbReference>
<accession>A0A642C749</accession>
<evidence type="ECO:0000256" key="2">
    <source>
        <dbReference type="SAM" id="SignalP"/>
    </source>
</evidence>
<feature type="non-terminal residue" evidence="4">
    <location>
        <position position="185"/>
    </location>
</feature>
<feature type="domain" description="Glycosyl hydrolases family 2 sugar binding" evidence="3">
    <location>
        <begin position="105"/>
        <end position="179"/>
    </location>
</feature>
<evidence type="ECO:0000313" key="5">
    <source>
        <dbReference type="Proteomes" id="UP000435985"/>
    </source>
</evidence>
<evidence type="ECO:0000313" key="4">
    <source>
        <dbReference type="EMBL" id="KAA4643034.1"/>
    </source>
</evidence>
<dbReference type="InterPro" id="IPR006104">
    <property type="entry name" value="Glyco_hydro_2_N"/>
</dbReference>
<dbReference type="Gene3D" id="2.60.120.260">
    <property type="entry name" value="Galactose-binding domain-like"/>
    <property type="match status" value="1"/>
</dbReference>
<dbReference type="InterPro" id="IPR051913">
    <property type="entry name" value="GH2_Domain-Containing"/>
</dbReference>
<feature type="chain" id="PRO_5024791472" evidence="2">
    <location>
        <begin position="22"/>
        <end position="185"/>
    </location>
</feature>
<comment type="caution">
    <text evidence="4">The sequence shown here is derived from an EMBL/GenBank/DDBJ whole genome shotgun (WGS) entry which is preliminary data.</text>
</comment>
<dbReference type="Proteomes" id="UP000435985">
    <property type="component" value="Unassembled WGS sequence"/>
</dbReference>
<dbReference type="GO" id="GO:0004553">
    <property type="term" value="F:hydrolase activity, hydrolyzing O-glycosyl compounds"/>
    <property type="evidence" value="ECO:0007669"/>
    <property type="project" value="InterPro"/>
</dbReference>
<sequence length="185" mass="20939">MNKKLLIAVFVSAMAHTFACAASPKENRMKTVWADKVTSENVWQSYPRPQLQRSQWMNLNGLWQYAVTTQDTPKKEVKFEGQILVPFAIESSLSGVQRSFLPTEKLWYQRNFTLDDAWKGKTVILHFGAVDYECQVWVNNKLAGIHKGGNNPFSFDVTKLLRKGGSQLVEVAVIDPTDTESISRG</sequence>
<evidence type="ECO:0000256" key="1">
    <source>
        <dbReference type="ARBA" id="ARBA00007401"/>
    </source>
</evidence>
<organism evidence="4 5">
    <name type="scientific">Bacteroides ovatus</name>
    <dbReference type="NCBI Taxonomy" id="28116"/>
    <lineage>
        <taxon>Bacteria</taxon>
        <taxon>Pseudomonadati</taxon>
        <taxon>Bacteroidota</taxon>
        <taxon>Bacteroidia</taxon>
        <taxon>Bacteroidales</taxon>
        <taxon>Bacteroidaceae</taxon>
        <taxon>Bacteroides</taxon>
    </lineage>
</organism>
<dbReference type="PANTHER" id="PTHR42732:SF2">
    <property type="entry name" value="BETA-MANNOSIDASE"/>
    <property type="match status" value="1"/>
</dbReference>
<dbReference type="InterPro" id="IPR008979">
    <property type="entry name" value="Galactose-bd-like_sf"/>
</dbReference>
<reference evidence="4 5" key="1">
    <citation type="journal article" date="2019" name="Nat. Med.">
        <title>A library of human gut bacterial isolates paired with longitudinal multiomics data enables mechanistic microbiome research.</title>
        <authorList>
            <person name="Poyet M."/>
            <person name="Groussin M."/>
            <person name="Gibbons S.M."/>
            <person name="Avila-Pacheco J."/>
            <person name="Jiang X."/>
            <person name="Kearney S.M."/>
            <person name="Perrotta A.R."/>
            <person name="Berdy B."/>
            <person name="Zhao S."/>
            <person name="Lieberman T.D."/>
            <person name="Swanson P.K."/>
            <person name="Smith M."/>
            <person name="Roesemann S."/>
            <person name="Alexander J.E."/>
            <person name="Rich S.A."/>
            <person name="Livny J."/>
            <person name="Vlamakis H."/>
            <person name="Clish C."/>
            <person name="Bullock K."/>
            <person name="Deik A."/>
            <person name="Scott J."/>
            <person name="Pierce K.A."/>
            <person name="Xavier R.J."/>
            <person name="Alm E.J."/>
        </authorList>
    </citation>
    <scope>NUCLEOTIDE SEQUENCE [LARGE SCALE GENOMIC DNA]</scope>
    <source>
        <strain evidence="4 5">BIOML-A14</strain>
    </source>
</reference>
<dbReference type="Pfam" id="PF02837">
    <property type="entry name" value="Glyco_hydro_2_N"/>
    <property type="match status" value="1"/>
</dbReference>
<gene>
    <name evidence="4" type="ORF">F3B98_34120</name>
</gene>
<comment type="similarity">
    <text evidence="1">Belongs to the glycosyl hydrolase 2 family.</text>
</comment>